<comment type="caution">
    <text evidence="2">The sequence shown here is derived from an EMBL/GenBank/DDBJ whole genome shotgun (WGS) entry which is preliminary data.</text>
</comment>
<accession>A0A3E0H1V8</accession>
<evidence type="ECO:0000313" key="2">
    <source>
        <dbReference type="EMBL" id="REH36880.1"/>
    </source>
</evidence>
<dbReference type="GO" id="GO:0003725">
    <property type="term" value="F:double-stranded RNA binding"/>
    <property type="evidence" value="ECO:0007669"/>
    <property type="project" value="InterPro"/>
</dbReference>
<evidence type="ECO:0000313" key="3">
    <source>
        <dbReference type="Proteomes" id="UP000256774"/>
    </source>
</evidence>
<dbReference type="EMBL" id="QUNR01000004">
    <property type="protein sequence ID" value="REH36880.1"/>
    <property type="molecule type" value="Genomic_DNA"/>
</dbReference>
<proteinExistence type="predicted"/>
<sequence length="207" mass="23047">MTQHWRIHPDNPQPRLLRQAAERLTAGDLIVMPTDASYVLACRIGDKSALERLRRLRELNESHHLTLMCRDLSEIGTYAKVDNSVFRLLKAHTPGPYTFILPGTREVPKRLLHPKKQSIGIRVPAHPVPLGLLALLDEPLLTTTLLMPGDALPMVDPDDMVERLARRIEVILDAGHGDAASTSVIDFTTDSPEVMREGLGDVSAFRD</sequence>
<dbReference type="PANTHER" id="PTHR42828:SF3">
    <property type="entry name" value="THREONYLCARBAMOYL-AMP SYNTHASE"/>
    <property type="match status" value="1"/>
</dbReference>
<dbReference type="NCBIfam" id="TIGR00057">
    <property type="entry name" value="L-threonylcarbamoyladenylate synthase"/>
    <property type="match status" value="1"/>
</dbReference>
<dbReference type="Gene3D" id="3.90.870.10">
    <property type="entry name" value="DHBP synthase"/>
    <property type="match status" value="1"/>
</dbReference>
<dbReference type="InterPro" id="IPR006070">
    <property type="entry name" value="Sua5-like_dom"/>
</dbReference>
<evidence type="ECO:0000259" key="1">
    <source>
        <dbReference type="PROSITE" id="PS51163"/>
    </source>
</evidence>
<feature type="domain" description="YrdC-like" evidence="1">
    <location>
        <begin position="14"/>
        <end position="200"/>
    </location>
</feature>
<dbReference type="InterPro" id="IPR052532">
    <property type="entry name" value="SUA5_domain"/>
</dbReference>
<dbReference type="OrthoDB" id="9781656at2"/>
<dbReference type="Proteomes" id="UP000256774">
    <property type="component" value="Unassembled WGS sequence"/>
</dbReference>
<dbReference type="Pfam" id="PF01300">
    <property type="entry name" value="Sua5_yciO_yrdC"/>
    <property type="match status" value="1"/>
</dbReference>
<reference evidence="2 3" key="1">
    <citation type="submission" date="2018-08" db="EMBL/GenBank/DDBJ databases">
        <title>Genomic Encyclopedia of Type Strains, Phase IV (KMG-IV): sequencing the most valuable type-strain genomes for metagenomic binning, comparative biology and taxonomic classification.</title>
        <authorList>
            <person name="Goeker M."/>
        </authorList>
    </citation>
    <scope>NUCLEOTIDE SEQUENCE [LARGE SCALE GENOMIC DNA]</scope>
    <source>
        <strain evidence="2 3">DSM 26022</strain>
    </source>
</reference>
<dbReference type="InterPro" id="IPR017945">
    <property type="entry name" value="DHBP_synth_RibB-like_a/b_dom"/>
</dbReference>
<dbReference type="PANTHER" id="PTHR42828">
    <property type="entry name" value="DHBP SYNTHASE RIBB-LIKE ALPHA/BETA DOMAIN-CONTAINING PROTEIN"/>
    <property type="match status" value="1"/>
</dbReference>
<dbReference type="RefSeq" id="WP_116208823.1">
    <property type="nucleotide sequence ID" value="NZ_QUNR01000004.1"/>
</dbReference>
<organism evidence="2 3">
    <name type="scientific">Paraperlucidibaca baekdonensis</name>
    <dbReference type="NCBI Taxonomy" id="748120"/>
    <lineage>
        <taxon>Bacteria</taxon>
        <taxon>Pseudomonadati</taxon>
        <taxon>Pseudomonadota</taxon>
        <taxon>Gammaproteobacteria</taxon>
        <taxon>Moraxellales</taxon>
        <taxon>Moraxellaceae</taxon>
        <taxon>Paraperlucidibaca</taxon>
    </lineage>
</organism>
<keyword evidence="3" id="KW-1185">Reference proteome</keyword>
<protein>
    <submittedName>
        <fullName evidence="2">tRNA threonylcarbamoyl adenosine modification protein (Sua5/YciO/YrdC/YwlC family)</fullName>
    </submittedName>
</protein>
<name>A0A3E0H1V8_9GAMM</name>
<dbReference type="PROSITE" id="PS51163">
    <property type="entry name" value="YRDC"/>
    <property type="match status" value="1"/>
</dbReference>
<gene>
    <name evidence="2" type="ORF">DFR26_2020</name>
</gene>
<dbReference type="AlphaFoldDB" id="A0A3E0H1V8"/>
<dbReference type="SUPFAM" id="SSF55821">
    <property type="entry name" value="YrdC/RibB"/>
    <property type="match status" value="1"/>
</dbReference>